<feature type="transmembrane region" description="Helical" evidence="1">
    <location>
        <begin position="40"/>
        <end position="66"/>
    </location>
</feature>
<accession>A0ABX2VAR0</accession>
<organism evidence="2 3">
    <name type="scientific">Exiguobacterium undae</name>
    <dbReference type="NCBI Taxonomy" id="169177"/>
    <lineage>
        <taxon>Bacteria</taxon>
        <taxon>Bacillati</taxon>
        <taxon>Bacillota</taxon>
        <taxon>Bacilli</taxon>
        <taxon>Bacillales</taxon>
        <taxon>Bacillales Family XII. Incertae Sedis</taxon>
        <taxon>Exiguobacterium</taxon>
    </lineage>
</organism>
<dbReference type="Proteomes" id="UP000078447">
    <property type="component" value="Unassembled WGS sequence"/>
</dbReference>
<reference evidence="2 3" key="1">
    <citation type="submission" date="2016-03" db="EMBL/GenBank/DDBJ databases">
        <authorList>
            <person name="Cho S.-Y."/>
            <person name="Lim S."/>
            <person name="Kim H."/>
            <person name="Soh E.H."/>
            <person name="Moon J.S."/>
        </authorList>
    </citation>
    <scope>NUCLEOTIDE SEQUENCE [LARGE SCALE GENOMIC DNA]</scope>
    <source>
        <strain evidence="2 3">KCTC 3810</strain>
    </source>
</reference>
<proteinExistence type="predicted"/>
<keyword evidence="1" id="KW-0472">Membrane</keyword>
<name>A0ABX2VAR0_9BACL</name>
<gene>
    <name evidence="2" type="ORF">A3783_05140</name>
</gene>
<evidence type="ECO:0000256" key="1">
    <source>
        <dbReference type="SAM" id="Phobius"/>
    </source>
</evidence>
<dbReference type="RefSeq" id="WP_028106182.1">
    <property type="nucleotide sequence ID" value="NZ_LVVL01000001.1"/>
</dbReference>
<feature type="transmembrane region" description="Helical" evidence="1">
    <location>
        <begin position="72"/>
        <end position="91"/>
    </location>
</feature>
<feature type="transmembrane region" description="Helical" evidence="1">
    <location>
        <begin position="206"/>
        <end position="226"/>
    </location>
</feature>
<keyword evidence="1" id="KW-1133">Transmembrane helix</keyword>
<evidence type="ECO:0008006" key="4">
    <source>
        <dbReference type="Google" id="ProtNLM"/>
    </source>
</evidence>
<keyword evidence="1" id="KW-0812">Transmembrane</keyword>
<dbReference type="EMBL" id="LVVL01000001">
    <property type="protein sequence ID" value="OAN15326.1"/>
    <property type="molecule type" value="Genomic_DNA"/>
</dbReference>
<evidence type="ECO:0000313" key="3">
    <source>
        <dbReference type="Proteomes" id="UP000078447"/>
    </source>
</evidence>
<feature type="transmembrane region" description="Helical" evidence="1">
    <location>
        <begin position="98"/>
        <end position="115"/>
    </location>
</feature>
<sequence>MILWWIFLASLLPVPLYAALAFPALAFVPHRPLRIGLQLLAAGLLFFLSPAASVLALVFVTWTAFLDTVESVWRYAVSALVIGIMMILFPGMIPPPGALVLLFLVVAYPFVVTYMTEWRRIFPTIALMLGGGLILAGMFRFMKEALFGSVTSWIRPIFEAFGSLFLWTEPIGREADQMTNKAMGLENIKGVQNVGRSTVDAGTSNWIWVVLVIVTVILAAVTLYVIRKRQVVHIELEQTVQRPKQTRARAPKRHSHHPLLKIASQLEQAFPRRHEETTFEWLSRIEFPDALHNARLIDGIEFSPSEPAYDIQTFRRLVREQIER</sequence>
<feature type="transmembrane region" description="Helical" evidence="1">
    <location>
        <begin position="121"/>
        <end position="139"/>
    </location>
</feature>
<comment type="caution">
    <text evidence="2">The sequence shown here is derived from an EMBL/GenBank/DDBJ whole genome shotgun (WGS) entry which is preliminary data.</text>
</comment>
<protein>
    <recommendedName>
        <fullName evidence="4">DUF4129 domain-containing protein</fullName>
    </recommendedName>
</protein>
<feature type="transmembrane region" description="Helical" evidence="1">
    <location>
        <begin position="6"/>
        <end position="28"/>
    </location>
</feature>
<keyword evidence="3" id="KW-1185">Reference proteome</keyword>
<evidence type="ECO:0000313" key="2">
    <source>
        <dbReference type="EMBL" id="OAN15326.1"/>
    </source>
</evidence>